<gene>
    <name evidence="1" type="ORF">DM48_4000</name>
</gene>
<evidence type="ECO:0000313" key="1">
    <source>
        <dbReference type="EMBL" id="KGC16292.1"/>
    </source>
</evidence>
<comment type="caution">
    <text evidence="1">The sequence shown here is derived from an EMBL/GenBank/DDBJ whole genome shotgun (WGS) entry which is preliminary data.</text>
</comment>
<evidence type="ECO:0000313" key="2">
    <source>
        <dbReference type="Proteomes" id="UP000029590"/>
    </source>
</evidence>
<reference evidence="1 2" key="1">
    <citation type="submission" date="2014-04" db="EMBL/GenBank/DDBJ databases">
        <authorList>
            <person name="Bishop-Lilly K.A."/>
            <person name="Broomall S.M."/>
            <person name="Chain P.S."/>
            <person name="Chertkov O."/>
            <person name="Coyne S.R."/>
            <person name="Daligault H.E."/>
            <person name="Davenport K.W."/>
            <person name="Erkkila T."/>
            <person name="Frey K.G."/>
            <person name="Gibbons H.S."/>
            <person name="Gu W."/>
            <person name="Jaissle J."/>
            <person name="Johnson S.L."/>
            <person name="Koroleva G.I."/>
            <person name="Ladner J.T."/>
            <person name="Lo C.-C."/>
            <person name="Minogue T.D."/>
            <person name="Munk C."/>
            <person name="Palacios G.F."/>
            <person name="Redden C.L."/>
            <person name="Rosenzweig C.N."/>
            <person name="Scholz M.B."/>
            <person name="Teshima H."/>
            <person name="Xu Y."/>
        </authorList>
    </citation>
    <scope>NUCLEOTIDE SEQUENCE [LARGE SCALE GENOMIC DNA]</scope>
    <source>
        <strain evidence="2">gladioli</strain>
    </source>
</reference>
<proteinExistence type="predicted"/>
<dbReference type="EMBL" id="JPGG01000015">
    <property type="protein sequence ID" value="KGC16292.1"/>
    <property type="molecule type" value="Genomic_DNA"/>
</dbReference>
<name>A0AAW3F5K0_BURGA</name>
<sequence>MRDAGLPQGDEWTPWRVARVSRTHRVPTPGLGRRTWAAAAERVRVGPAATARGAGALATADPIHKAYDMPPSPV</sequence>
<dbReference type="AlphaFoldDB" id="A0AAW3F5K0"/>
<dbReference type="KEGG" id="bgo:BM43_1642"/>
<organism evidence="1 2">
    <name type="scientific">Burkholderia gladioli</name>
    <name type="common">Pseudomonas marginata</name>
    <name type="synonym">Phytomonas marginata</name>
    <dbReference type="NCBI Taxonomy" id="28095"/>
    <lineage>
        <taxon>Bacteria</taxon>
        <taxon>Pseudomonadati</taxon>
        <taxon>Pseudomonadota</taxon>
        <taxon>Betaproteobacteria</taxon>
        <taxon>Burkholderiales</taxon>
        <taxon>Burkholderiaceae</taxon>
        <taxon>Burkholderia</taxon>
    </lineage>
</organism>
<protein>
    <submittedName>
        <fullName evidence="1">Uncharacterized protein</fullName>
    </submittedName>
</protein>
<dbReference type="Proteomes" id="UP000029590">
    <property type="component" value="Unassembled WGS sequence"/>
</dbReference>
<accession>A0AAW3F5K0</accession>